<keyword evidence="6 20" id="KW-0328">Glycosyltransferase</keyword>
<feature type="coiled-coil region" evidence="21">
    <location>
        <begin position="36"/>
        <end position="63"/>
    </location>
</feature>
<evidence type="ECO:0000256" key="4">
    <source>
        <dbReference type="ARBA" id="ARBA00006492"/>
    </source>
</evidence>
<dbReference type="GO" id="GO:0030145">
    <property type="term" value="F:manganese ion binding"/>
    <property type="evidence" value="ECO:0007669"/>
    <property type="project" value="UniProtKB-UniRule"/>
</dbReference>
<dbReference type="EMBL" id="JADBJN010000002">
    <property type="protein sequence ID" value="KAG5678990.1"/>
    <property type="molecule type" value="Genomic_DNA"/>
</dbReference>
<keyword evidence="12 20" id="KW-0333">Golgi apparatus</keyword>
<evidence type="ECO:0000256" key="16">
    <source>
        <dbReference type="ARBA" id="ARBA00037706"/>
    </source>
</evidence>
<evidence type="ECO:0000313" key="22">
    <source>
        <dbReference type="EMBL" id="KAG5678990.1"/>
    </source>
</evidence>
<evidence type="ECO:0000256" key="17">
    <source>
        <dbReference type="ARBA" id="ARBA00038949"/>
    </source>
</evidence>
<dbReference type="InterPro" id="IPR052261">
    <property type="entry name" value="Glycosyltransferase_13"/>
</dbReference>
<evidence type="ECO:0000256" key="13">
    <source>
        <dbReference type="ARBA" id="ARBA00023136"/>
    </source>
</evidence>
<keyword evidence="5" id="KW-0963">Cytoplasm</keyword>
<sequence length="453" mass="52844">MRANKRFLLALGIIGVWSLLTYLIVIKNHDYQQSGKSKFHERIISLENEIRKETEDRKDLISRYQNLIKVLSAPTTALPIINDNNIKENEVEQNQLNNKINFIGKYIDNDNNRPVIPVIVIACNRVSISRSLDLLIKYRPNRDQFPIIVSQDCGDEATREVILSYKDEVQLVQQPDLSDIEVPPKDKKFKGYYKISRHYNWALNLVFSYGYEFVIIVEDDLDVAPDFYEYFLGTFPLLRADNTLWCVSGWNDNGKAGLIDESAPDLLYRSDFFPGLGWMMSKKLWDEIGPKWPKAFWDDWIRNPEQRLNRACIRPELPRTRTFGKIGVSNGLFFEKHLKYIKLSETPVEFSKKDLSYLLKENYDKQFVEEVYKIPVVTFEELRKGLVKVDGPVRIQYNNRNQYKLAAKNLGIMEDFKSGVPRTAYAGIVSAFYQNRRVYLAPSANWKGYDPSW</sequence>
<evidence type="ECO:0000256" key="14">
    <source>
        <dbReference type="ARBA" id="ARBA00023157"/>
    </source>
</evidence>
<dbReference type="PANTHER" id="PTHR10468:SF0">
    <property type="entry name" value="ALPHA-1,3-MANNOSYL-GLYCOPROTEIN 2-BETA-N-ACETYLGLUCOSAMINYLTRANSFERASE"/>
    <property type="match status" value="1"/>
</dbReference>
<dbReference type="OrthoDB" id="440755at2759"/>
<organism evidence="22 23">
    <name type="scientific">Polypedilum vanderplanki</name>
    <name type="common">Sleeping chironomid midge</name>
    <dbReference type="NCBI Taxonomy" id="319348"/>
    <lineage>
        <taxon>Eukaryota</taxon>
        <taxon>Metazoa</taxon>
        <taxon>Ecdysozoa</taxon>
        <taxon>Arthropoda</taxon>
        <taxon>Hexapoda</taxon>
        <taxon>Insecta</taxon>
        <taxon>Pterygota</taxon>
        <taxon>Neoptera</taxon>
        <taxon>Endopterygota</taxon>
        <taxon>Diptera</taxon>
        <taxon>Nematocera</taxon>
        <taxon>Chironomoidea</taxon>
        <taxon>Chironomidae</taxon>
        <taxon>Chironominae</taxon>
        <taxon>Polypedilum</taxon>
        <taxon>Polypedilum</taxon>
    </lineage>
</organism>
<dbReference type="GO" id="GO:0006487">
    <property type="term" value="P:protein N-linked glycosylation"/>
    <property type="evidence" value="ECO:0007669"/>
    <property type="project" value="TreeGrafter"/>
</dbReference>
<evidence type="ECO:0000256" key="9">
    <source>
        <dbReference type="ARBA" id="ARBA00022723"/>
    </source>
</evidence>
<dbReference type="Pfam" id="PF03071">
    <property type="entry name" value="GNT-I"/>
    <property type="match status" value="1"/>
</dbReference>
<dbReference type="SUPFAM" id="SSF53448">
    <property type="entry name" value="Nucleotide-diphospho-sugar transferases"/>
    <property type="match status" value="1"/>
</dbReference>
<keyword evidence="10 20" id="KW-0735">Signal-anchor</keyword>
<dbReference type="Gene3D" id="3.10.180.20">
    <property type="entry name" value="N-Acetylglucosaminyltransferase I, Domain 2"/>
    <property type="match status" value="1"/>
</dbReference>
<keyword evidence="14" id="KW-1015">Disulfide bond</keyword>
<gene>
    <name evidence="22" type="ORF">PVAND_008600</name>
</gene>
<comment type="caution">
    <text evidence="22">The sequence shown here is derived from an EMBL/GenBank/DDBJ whole genome shotgun (WGS) entry which is preliminary data.</text>
</comment>
<accession>A0A9J6CBJ8</accession>
<evidence type="ECO:0000256" key="1">
    <source>
        <dbReference type="ARBA" id="ARBA00004323"/>
    </source>
</evidence>
<dbReference type="Proteomes" id="UP001107558">
    <property type="component" value="Chromosome 2"/>
</dbReference>
<keyword evidence="9 20" id="KW-0479">Metal-binding</keyword>
<evidence type="ECO:0000256" key="18">
    <source>
        <dbReference type="ARBA" id="ARBA00041712"/>
    </source>
</evidence>
<dbReference type="GO" id="GO:0003827">
    <property type="term" value="F:alpha-1,3-mannosylglycoprotein 2-beta-N-acetylglucosaminyltransferase activity"/>
    <property type="evidence" value="ECO:0007669"/>
    <property type="project" value="UniProtKB-UniRule"/>
</dbReference>
<dbReference type="GO" id="GO:0048471">
    <property type="term" value="C:perinuclear region of cytoplasm"/>
    <property type="evidence" value="ECO:0007669"/>
    <property type="project" value="UniProtKB-SubCell"/>
</dbReference>
<dbReference type="EC" id="2.4.1.101" evidence="17 20"/>
<keyword evidence="11 20" id="KW-1133">Transmembrane helix</keyword>
<evidence type="ECO:0000256" key="7">
    <source>
        <dbReference type="ARBA" id="ARBA00022679"/>
    </source>
</evidence>
<evidence type="ECO:0000313" key="23">
    <source>
        <dbReference type="Proteomes" id="UP001107558"/>
    </source>
</evidence>
<keyword evidence="7" id="KW-0808">Transferase</keyword>
<evidence type="ECO:0000256" key="12">
    <source>
        <dbReference type="ARBA" id="ARBA00023034"/>
    </source>
</evidence>
<evidence type="ECO:0000256" key="10">
    <source>
        <dbReference type="ARBA" id="ARBA00022968"/>
    </source>
</evidence>
<dbReference type="Gene3D" id="3.90.550.10">
    <property type="entry name" value="Spore Coat Polysaccharide Biosynthesis Protein SpsA, Chain A"/>
    <property type="match status" value="1"/>
</dbReference>
<keyword evidence="13 20" id="KW-0472">Membrane</keyword>
<protein>
    <recommendedName>
        <fullName evidence="17 20">Alpha-1,3-mannosyl-glycoprotein 2-beta-N-acetylglucosaminyltransferase</fullName>
        <shortName evidence="20">GNT-I</shortName>
        <shortName evidence="20">GlcNAc-T I</shortName>
        <ecNumber evidence="17 20">2.4.1.101</ecNumber>
    </recommendedName>
    <alternativeName>
        <fullName evidence="18 20">N-glycosyl-oligosaccharide-glycoprotein N-acetylglucosaminyltransferase I</fullName>
    </alternativeName>
</protein>
<evidence type="ECO:0000256" key="11">
    <source>
        <dbReference type="ARBA" id="ARBA00022989"/>
    </source>
</evidence>
<comment type="cofactor">
    <cofactor evidence="20">
        <name>Mn(2+)</name>
        <dbReference type="ChEBI" id="CHEBI:29035"/>
    </cofactor>
    <text evidence="20">The cofactor is mostly bound to the substrate.</text>
</comment>
<keyword evidence="23" id="KW-1185">Reference proteome</keyword>
<evidence type="ECO:0000256" key="15">
    <source>
        <dbReference type="ARBA" id="ARBA00023211"/>
    </source>
</evidence>
<evidence type="ECO:0000256" key="2">
    <source>
        <dbReference type="ARBA" id="ARBA00004556"/>
    </source>
</evidence>
<evidence type="ECO:0000256" key="21">
    <source>
        <dbReference type="SAM" id="Coils"/>
    </source>
</evidence>
<dbReference type="InterPro" id="IPR004139">
    <property type="entry name" value="Glyco_trans_13"/>
</dbReference>
<evidence type="ECO:0000256" key="8">
    <source>
        <dbReference type="ARBA" id="ARBA00022692"/>
    </source>
</evidence>
<evidence type="ECO:0000256" key="3">
    <source>
        <dbReference type="ARBA" id="ARBA00004922"/>
    </source>
</evidence>
<name>A0A9J6CBJ8_POLVA</name>
<feature type="transmembrane region" description="Helical" evidence="20">
    <location>
        <begin position="7"/>
        <end position="26"/>
    </location>
</feature>
<comment type="pathway">
    <text evidence="3 20">Protein modification; protein glycosylation.</text>
</comment>
<dbReference type="CDD" id="cd02514">
    <property type="entry name" value="GT13_GLCNAC-TI"/>
    <property type="match status" value="1"/>
</dbReference>
<proteinExistence type="inferred from homology"/>
<dbReference type="PANTHER" id="PTHR10468">
    <property type="entry name" value="PROTEIN O-LINKED-MANNOSE BETA-1,2-N-ACETYLGLUCOSAMINYLTRANSFERASE 1/ALPHA-1,3-MANNOSYL-GLYCOPROTEIN 2-BETA-N-ACETYLGLUCOSAMINYLTRANSFERASE"/>
    <property type="match status" value="1"/>
</dbReference>
<dbReference type="InterPro" id="IPR029044">
    <property type="entry name" value="Nucleotide-diphossugar_trans"/>
</dbReference>
<evidence type="ECO:0000256" key="20">
    <source>
        <dbReference type="RuleBase" id="RU368119"/>
    </source>
</evidence>
<keyword evidence="15 20" id="KW-0464">Manganese</keyword>
<keyword evidence="8 20" id="KW-0812">Transmembrane</keyword>
<dbReference type="AlphaFoldDB" id="A0A9J6CBJ8"/>
<evidence type="ECO:0000256" key="19">
    <source>
        <dbReference type="ARBA" id="ARBA00049421"/>
    </source>
</evidence>
<dbReference type="FunFam" id="3.10.180.20:FF:000001">
    <property type="entry name" value="alpha-1,3-mannosyl-glycoprotein 2-beta-N-acetylglucosaminyltransferase"/>
    <property type="match status" value="1"/>
</dbReference>
<evidence type="ECO:0000256" key="6">
    <source>
        <dbReference type="ARBA" id="ARBA00022676"/>
    </source>
</evidence>
<comment type="catalytic activity">
    <reaction evidence="19 20">
        <text>N(4)-(alpha-D-Man-(1-&gt;3)-[alpha-D-Man-(1-&gt;3)-[alpha-D-Man-(1-&gt;6)]-alpha-D-Man-(1-&gt;6)]-beta-D-Man-(1-&gt;4)-beta-D-GlcNAc-(1-&gt;4)-beta-D-GlcNAc)-L-asparaginyl-[protein] (N-glucan mannose isomer 5A1,2) + UDP-N-acetyl-alpha-D-glucosamine = N(4)-{beta-D-GlcNAc-(1-&gt;2)-alpha-D-Man-(1-&gt;3)-[alpha-D-Man-(1-&gt;3)-[alpha-D-Man-(1-&gt;6)]-alpha-D-Man-(1-&gt;6)]-beta-D-Man-(1-&gt;4)-beta-D-GlcNAc-(1-&gt;4)-beta-D-GlcNAc}-L-asparaginyl-[protein] + UDP + H(+)</text>
        <dbReference type="Rhea" id="RHEA:11456"/>
        <dbReference type="Rhea" id="RHEA-COMP:14367"/>
        <dbReference type="Rhea" id="RHEA-COMP:14368"/>
        <dbReference type="ChEBI" id="CHEBI:15378"/>
        <dbReference type="ChEBI" id="CHEBI:57705"/>
        <dbReference type="ChEBI" id="CHEBI:58223"/>
        <dbReference type="ChEBI" id="CHEBI:59087"/>
        <dbReference type="ChEBI" id="CHEBI:60625"/>
        <dbReference type="EC" id="2.4.1.101"/>
    </reaction>
</comment>
<comment type="function">
    <text evidence="16 20">Initiates complex N-linked carbohydrate formation. Essential for the conversion of high-mannose to hybrid and complex N-glycans.</text>
</comment>
<keyword evidence="21" id="KW-0175">Coiled coil</keyword>
<comment type="similarity">
    <text evidence="4 20">Belongs to the glycosyltransferase 13 family.</text>
</comment>
<dbReference type="GO" id="GO:0000139">
    <property type="term" value="C:Golgi membrane"/>
    <property type="evidence" value="ECO:0007669"/>
    <property type="project" value="UniProtKB-SubCell"/>
</dbReference>
<reference evidence="22" key="1">
    <citation type="submission" date="2021-03" db="EMBL/GenBank/DDBJ databases">
        <title>Chromosome level genome of the anhydrobiotic midge Polypedilum vanderplanki.</title>
        <authorList>
            <person name="Yoshida Y."/>
            <person name="Kikawada T."/>
            <person name="Gusev O."/>
        </authorList>
    </citation>
    <scope>NUCLEOTIDE SEQUENCE</scope>
    <source>
        <strain evidence="22">NIAS01</strain>
        <tissue evidence="22">Whole body or cell culture</tissue>
    </source>
</reference>
<comment type="subcellular location">
    <subcellularLocation>
        <location evidence="2">Cytoplasm</location>
        <location evidence="2">Perinuclear region</location>
    </subcellularLocation>
    <subcellularLocation>
        <location evidence="1 20">Golgi apparatus membrane</location>
        <topology evidence="1 20">Single-pass type II membrane protein</topology>
    </subcellularLocation>
</comment>
<evidence type="ECO:0000256" key="5">
    <source>
        <dbReference type="ARBA" id="ARBA00022490"/>
    </source>
</evidence>
<dbReference type="FunFam" id="3.90.550.10:FF:000055">
    <property type="entry name" value="Alpha-1,3-mannosyl-glycoprotein 2-beta-N-acetylglucosaminyltransferase"/>
    <property type="match status" value="1"/>
</dbReference>